<sequence>MKRSLELSKMTVGLISTTLLLVPLIGCQTSNNASQSKGASGAQEQNVSKDASKKQENPGNIDFTKASGSIVWGAYPIAHGNERQELIDKFQEKYPNIKVTLQELPSNTDTMRQLLTTQIGGGSETPDVYLGDVIWPAQFAEAQLAMPLDKYLPKSFFDRFATGLVDGASYKGNIYAAPFFVDSGLLYYRKDLLEKEGLQPPKTWEEVQKYGQLLQQKGDVKFGFVWQGASYEGLTCDFMEYLTSAGGKVMSADGKPTFDSPESRKAIHFMKGLIDSGVSPKSVVTFHENEAMDAFNAGAAAFLRNWDYAWFSANDPRSSKVVDKVGVMTLPKFEGGEKGFATIGGYNLQVNPHTKNLAASLAFIDFLTGEEAQSLLATKYSIVPTNKAVQNNPDVKKVSPVTNIVSEVNFISRPAKTSQYAQVSSAIYTNLNKILTGGADVEGAIKDTQKQIESAVSGGSGL</sequence>
<evidence type="ECO:0008006" key="7">
    <source>
        <dbReference type="Google" id="ProtNLM"/>
    </source>
</evidence>
<comment type="similarity">
    <text evidence="1">Belongs to the bacterial solute-binding protein 1 family.</text>
</comment>
<evidence type="ECO:0000313" key="6">
    <source>
        <dbReference type="Proteomes" id="UP000031967"/>
    </source>
</evidence>
<evidence type="ECO:0000256" key="2">
    <source>
        <dbReference type="ARBA" id="ARBA00022448"/>
    </source>
</evidence>
<dbReference type="Gene3D" id="3.40.190.10">
    <property type="entry name" value="Periplasmic binding protein-like II"/>
    <property type="match status" value="2"/>
</dbReference>
<evidence type="ECO:0000313" key="5">
    <source>
        <dbReference type="EMBL" id="KIL42502.1"/>
    </source>
</evidence>
<accession>A0ABR5ANF2</accession>
<dbReference type="PANTHER" id="PTHR30061:SF50">
    <property type="entry name" value="MALTOSE_MALTODEXTRIN-BINDING PERIPLASMIC PROTEIN"/>
    <property type="match status" value="1"/>
</dbReference>
<evidence type="ECO:0000256" key="3">
    <source>
        <dbReference type="ARBA" id="ARBA00022729"/>
    </source>
</evidence>
<dbReference type="Proteomes" id="UP000031967">
    <property type="component" value="Unassembled WGS sequence"/>
</dbReference>
<reference evidence="5 6" key="1">
    <citation type="submission" date="2014-12" db="EMBL/GenBank/DDBJ databases">
        <title>Draft genome sequence of Paenibacillus kamchatkensis strain B-2647.</title>
        <authorList>
            <person name="Karlyshev A.V."/>
            <person name="Kudryashova E.B."/>
        </authorList>
    </citation>
    <scope>NUCLEOTIDE SEQUENCE [LARGE SCALE GENOMIC DNA]</scope>
    <source>
        <strain evidence="5 6">VKM B-2647</strain>
    </source>
</reference>
<name>A0ABR5ANF2_9BACL</name>
<keyword evidence="3" id="KW-0732">Signal</keyword>
<comment type="caution">
    <text evidence="5">The sequence shown here is derived from an EMBL/GenBank/DDBJ whole genome shotgun (WGS) entry which is preliminary data.</text>
</comment>
<dbReference type="PANTHER" id="PTHR30061">
    <property type="entry name" value="MALTOSE-BINDING PERIPLASMIC PROTEIN"/>
    <property type="match status" value="1"/>
</dbReference>
<protein>
    <recommendedName>
        <fullName evidence="7">ABC transporter substrate-binding protein</fullName>
    </recommendedName>
</protein>
<dbReference type="RefSeq" id="WP_041044820.1">
    <property type="nucleotide sequence ID" value="NZ_JXAK01000001.1"/>
</dbReference>
<dbReference type="EMBL" id="JXAK01000001">
    <property type="protein sequence ID" value="KIL42502.1"/>
    <property type="molecule type" value="Genomic_DNA"/>
</dbReference>
<organism evidence="5 6">
    <name type="scientific">Gordoniibacillus kamchatkensis</name>
    <dbReference type="NCBI Taxonomy" id="1590651"/>
    <lineage>
        <taxon>Bacteria</taxon>
        <taxon>Bacillati</taxon>
        <taxon>Bacillota</taxon>
        <taxon>Bacilli</taxon>
        <taxon>Bacillales</taxon>
        <taxon>Paenibacillaceae</taxon>
        <taxon>Gordoniibacillus</taxon>
    </lineage>
</organism>
<dbReference type="SUPFAM" id="SSF53850">
    <property type="entry name" value="Periplasmic binding protein-like II"/>
    <property type="match status" value="1"/>
</dbReference>
<keyword evidence="6" id="KW-1185">Reference proteome</keyword>
<evidence type="ECO:0000256" key="1">
    <source>
        <dbReference type="ARBA" id="ARBA00008520"/>
    </source>
</evidence>
<feature type="region of interest" description="Disordered" evidence="4">
    <location>
        <begin position="32"/>
        <end position="62"/>
    </location>
</feature>
<dbReference type="Pfam" id="PF01547">
    <property type="entry name" value="SBP_bac_1"/>
    <property type="match status" value="1"/>
</dbReference>
<dbReference type="CDD" id="cd14750">
    <property type="entry name" value="PBP2_TMBP"/>
    <property type="match status" value="1"/>
</dbReference>
<evidence type="ECO:0000256" key="4">
    <source>
        <dbReference type="SAM" id="MobiDB-lite"/>
    </source>
</evidence>
<gene>
    <name evidence="5" type="ORF">SD70_01015</name>
</gene>
<dbReference type="InterPro" id="IPR006059">
    <property type="entry name" value="SBP"/>
</dbReference>
<proteinExistence type="inferred from homology"/>
<feature type="compositionally biased region" description="Polar residues" evidence="4">
    <location>
        <begin position="32"/>
        <end position="49"/>
    </location>
</feature>
<keyword evidence="2" id="KW-0813">Transport</keyword>